<name>A0A420RN24_FUSOX</name>
<feature type="domain" description="Mediator complex subunit Med16 N-terminal" evidence="10">
    <location>
        <begin position="174"/>
        <end position="417"/>
    </location>
</feature>
<dbReference type="VEuPathDB" id="FungiDB:FOMG_01126"/>
<dbReference type="InterPro" id="IPR048339">
    <property type="entry name" value="Mediator_Med16_C"/>
</dbReference>
<dbReference type="AlphaFoldDB" id="A0A420RN24"/>
<evidence type="ECO:0000256" key="6">
    <source>
        <dbReference type="ARBA" id="ARBA00023163"/>
    </source>
</evidence>
<dbReference type="InterPro" id="IPR048338">
    <property type="entry name" value="Mediator_Med16"/>
</dbReference>
<dbReference type="Proteomes" id="UP000285860">
    <property type="component" value="Unassembled WGS sequence"/>
</dbReference>
<dbReference type="VEuPathDB" id="FungiDB:FOC1_g10015725"/>
<evidence type="ECO:0000256" key="3">
    <source>
        <dbReference type="ARBA" id="ARBA00019614"/>
    </source>
</evidence>
<evidence type="ECO:0000256" key="7">
    <source>
        <dbReference type="ARBA" id="ARBA00023242"/>
    </source>
</evidence>
<feature type="domain" description="Mediator complex subunit 16 C-terminal" evidence="11">
    <location>
        <begin position="799"/>
        <end position="891"/>
    </location>
</feature>
<dbReference type="VEuPathDB" id="FungiDB:FOXG_00429"/>
<evidence type="ECO:0000313" key="12">
    <source>
        <dbReference type="EMBL" id="RKL18432.1"/>
    </source>
</evidence>
<dbReference type="EMBL" id="MRCY01000013">
    <property type="protein sequence ID" value="RKL18432.1"/>
    <property type="molecule type" value="Genomic_DNA"/>
</dbReference>
<keyword evidence="6 9" id="KW-0804">Transcription</keyword>
<keyword evidence="5 9" id="KW-0010">Activator</keyword>
<proteinExistence type="inferred from homology"/>
<evidence type="ECO:0000256" key="1">
    <source>
        <dbReference type="ARBA" id="ARBA00004123"/>
    </source>
</evidence>
<comment type="subunit">
    <text evidence="9">Component of the Mediator complex.</text>
</comment>
<evidence type="ECO:0000259" key="11">
    <source>
        <dbReference type="Pfam" id="PF20719"/>
    </source>
</evidence>
<protein>
    <recommendedName>
        <fullName evidence="3 9">Mediator of RNA polymerase II transcription subunit 16</fullName>
    </recommendedName>
    <alternativeName>
        <fullName evidence="8 9">Mediator complex subunit 16</fullName>
    </alternativeName>
</protein>
<evidence type="ECO:0000256" key="9">
    <source>
        <dbReference type="RuleBase" id="RU364149"/>
    </source>
</evidence>
<evidence type="ECO:0000259" key="10">
    <source>
        <dbReference type="Pfam" id="PF11635"/>
    </source>
</evidence>
<evidence type="ECO:0000313" key="13">
    <source>
        <dbReference type="Proteomes" id="UP000285860"/>
    </source>
</evidence>
<comment type="function">
    <text evidence="9">Component of the Mediator complex, a coactivator involved in the regulated transcription of nearly all RNA polymerase II-dependent genes. Mediator functions as a bridge to convey information from gene-specific regulatory proteins to the basal RNA polymerase II transcription machinery. Mediator is recruited to promoters by direct interactions with regulatory proteins and serves as a scaffold for the assembly of a functional preinitiation complex with RNA polymerase II and the general transcription factors.</text>
</comment>
<evidence type="ECO:0000256" key="8">
    <source>
        <dbReference type="ARBA" id="ARBA00032015"/>
    </source>
</evidence>
<reference evidence="12 13" key="1">
    <citation type="journal article" date="2018" name="Sci. Rep.">
        <title>Characterisation of pathogen-specific regions and novel effector candidates in Fusarium oxysporum f. sp. cepae.</title>
        <authorList>
            <person name="Armitage A.D."/>
            <person name="Taylor A."/>
            <person name="Sobczyk M.K."/>
            <person name="Baxter L."/>
            <person name="Greenfield B.P."/>
            <person name="Bates H.J."/>
            <person name="Wilson F."/>
            <person name="Jackson A.C."/>
            <person name="Ott S."/>
            <person name="Harrison R.J."/>
            <person name="Clarkson J.P."/>
        </authorList>
    </citation>
    <scope>NUCLEOTIDE SEQUENCE [LARGE SCALE GENOMIC DNA]</scope>
    <source>
        <strain evidence="12 13">Fo_A28</strain>
    </source>
</reference>
<keyword evidence="7 9" id="KW-0539">Nucleus</keyword>
<organism evidence="12 13">
    <name type="scientific">Fusarium oxysporum</name>
    <name type="common">Fusarium vascular wilt</name>
    <dbReference type="NCBI Taxonomy" id="5507"/>
    <lineage>
        <taxon>Eukaryota</taxon>
        <taxon>Fungi</taxon>
        <taxon>Dikarya</taxon>
        <taxon>Ascomycota</taxon>
        <taxon>Pezizomycotina</taxon>
        <taxon>Sordariomycetes</taxon>
        <taxon>Hypocreomycetidae</taxon>
        <taxon>Hypocreales</taxon>
        <taxon>Nectriaceae</taxon>
        <taxon>Fusarium</taxon>
        <taxon>Fusarium oxysporum species complex</taxon>
    </lineage>
</organism>
<evidence type="ECO:0000256" key="2">
    <source>
        <dbReference type="ARBA" id="ARBA00006543"/>
    </source>
</evidence>
<dbReference type="VEuPathDB" id="FungiDB:HZS61_000828"/>
<comment type="similarity">
    <text evidence="2 9">Belongs to the Mediator complex subunit 16 family.</text>
</comment>
<keyword evidence="4 9" id="KW-0805">Transcription regulation</keyword>
<dbReference type="PANTHER" id="PTHR13224">
    <property type="entry name" value="THYROID HORMONE RECEPTOR-ASSOCIATED PROTEIN-RELATED"/>
    <property type="match status" value="1"/>
</dbReference>
<dbReference type="VEuPathDB" id="FungiDB:FOZG_01123"/>
<dbReference type="InterPro" id="IPR021665">
    <property type="entry name" value="Mediator_Med16_N"/>
</dbReference>
<evidence type="ECO:0000256" key="4">
    <source>
        <dbReference type="ARBA" id="ARBA00023015"/>
    </source>
</evidence>
<dbReference type="PANTHER" id="PTHR13224:SF6">
    <property type="entry name" value="MEDIATOR OF RNA POLYMERASE II TRANSCRIPTION SUBUNIT 16"/>
    <property type="match status" value="1"/>
</dbReference>
<sequence>MTSEKMPLILDNPMPVELNDVDDLFGDGVGLSLPARAQSKQLQQRMDDVRIRGCCQTVAWSRTGTIANITPDGQNLELRFLRRSPEDGSWDLSEPTTCPFVKGLPTIPIVHLVWAGTSSPDLAVIDAVGRVSIVSFSISLNHPFPQRKWDADPTDDVHAVVGAYWLNVSPPNQQNTNRLEETTMELESISASDELITHASFASEKKHLLLAVATTSKQLKLIKIEIQWGQASQADKATGRPAGNLSPSLVEKHLATTNWLQGGPGDSSLDISMIELSHLEVLPSVVDSTGKNTTPPMVVTARSRTPTESSYQGSQSVVDRWEAIEQKQNLPSAYEQLGGRRNSISSELPAVTQLQKVAPVTANKVVVAFQTTSFGKILVLAFADGTVEYRDRLTFEELYTTQELNKVQNLRQIGWTFTDEGPCQQVAFSPTFCSMVQMGEDGKIKWNKLHYPMGDIGNSMHDAPSMFYQNNYDDLLAIVRPYTTKKSMSTFRYLPYACSHGIGFVQDLVTELIRILKIQIDYSEEIHHDSLVRNGSLQYCLSIMNALGFRGDFHPRSFQGKFSMLFLNVRNVVVLITIASNTPVTVREKLSPLDDPEVIETLVGCARWALDLIAWLMDCLFELMNDNHFQELLTRERFHELAPYLHEKNNVAFHFLMSSSSRGFLSAICRRLAHLEALSGRAIEFYRKQSAVVEGVAGGRAAPQLQQAYQAMQQVTSSALVKVSEVETLLTGLSNEIRQAYQIFLPSLAKSQNNQSQGKQLDMTMKAARVQMELSILLSAAPPAPFLQIIKKFFNTDLPAFRNTVNPGRLFFANYDLLEVEDDEHSLAAKKARGMVYVDVFKRMQIRPSPNKQWRRCSRCTAVMEDVFGSRSGFTFVLGQQRKCSCGGQWTLLPKGHVA</sequence>
<dbReference type="VEuPathDB" id="FungiDB:FOIG_00932"/>
<accession>A0A420RN24</accession>
<dbReference type="GO" id="GO:0016592">
    <property type="term" value="C:mediator complex"/>
    <property type="evidence" value="ECO:0007669"/>
    <property type="project" value="InterPro"/>
</dbReference>
<comment type="subcellular location">
    <subcellularLocation>
        <location evidence="1 9">Nucleus</location>
    </subcellularLocation>
</comment>
<dbReference type="Pfam" id="PF20719">
    <property type="entry name" value="Med16_C"/>
    <property type="match status" value="1"/>
</dbReference>
<dbReference type="Pfam" id="PF11635">
    <property type="entry name" value="Med16_N"/>
    <property type="match status" value="1"/>
</dbReference>
<dbReference type="GO" id="GO:0045893">
    <property type="term" value="P:positive regulation of DNA-templated transcription"/>
    <property type="evidence" value="ECO:0007669"/>
    <property type="project" value="TreeGrafter"/>
</dbReference>
<comment type="caution">
    <text evidence="12">The sequence shown here is derived from an EMBL/GenBank/DDBJ whole genome shotgun (WGS) entry which is preliminary data.</text>
</comment>
<dbReference type="VEuPathDB" id="FungiDB:FOC4_g10015108"/>
<evidence type="ECO:0000256" key="5">
    <source>
        <dbReference type="ARBA" id="ARBA00023159"/>
    </source>
</evidence>
<gene>
    <name evidence="9" type="primary">MED16</name>
    <name evidence="12" type="ORF">BFJ68_g4132</name>
</gene>